<feature type="region of interest" description="Disordered" evidence="1">
    <location>
        <begin position="469"/>
        <end position="531"/>
    </location>
</feature>
<organism evidence="2 3">
    <name type="scientific">Piedraia hortae CBS 480.64</name>
    <dbReference type="NCBI Taxonomy" id="1314780"/>
    <lineage>
        <taxon>Eukaryota</taxon>
        <taxon>Fungi</taxon>
        <taxon>Dikarya</taxon>
        <taxon>Ascomycota</taxon>
        <taxon>Pezizomycotina</taxon>
        <taxon>Dothideomycetes</taxon>
        <taxon>Dothideomycetidae</taxon>
        <taxon>Capnodiales</taxon>
        <taxon>Piedraiaceae</taxon>
        <taxon>Piedraia</taxon>
    </lineage>
</organism>
<feature type="region of interest" description="Disordered" evidence="1">
    <location>
        <begin position="226"/>
        <end position="245"/>
    </location>
</feature>
<accession>A0A6A7BZJ9</accession>
<dbReference type="Proteomes" id="UP000799421">
    <property type="component" value="Unassembled WGS sequence"/>
</dbReference>
<name>A0A6A7BZJ9_9PEZI</name>
<feature type="compositionally biased region" description="Polar residues" evidence="1">
    <location>
        <begin position="226"/>
        <end position="235"/>
    </location>
</feature>
<feature type="compositionally biased region" description="Basic residues" evidence="1">
    <location>
        <begin position="519"/>
        <end position="531"/>
    </location>
</feature>
<feature type="compositionally biased region" description="Polar residues" evidence="1">
    <location>
        <begin position="490"/>
        <end position="510"/>
    </location>
</feature>
<evidence type="ECO:0000313" key="3">
    <source>
        <dbReference type="Proteomes" id="UP000799421"/>
    </source>
</evidence>
<evidence type="ECO:0000256" key="1">
    <source>
        <dbReference type="SAM" id="MobiDB-lite"/>
    </source>
</evidence>
<reference evidence="2" key="1">
    <citation type="journal article" date="2020" name="Stud. Mycol.">
        <title>101 Dothideomycetes genomes: a test case for predicting lifestyles and emergence of pathogens.</title>
        <authorList>
            <person name="Haridas S."/>
            <person name="Albert R."/>
            <person name="Binder M."/>
            <person name="Bloem J."/>
            <person name="Labutti K."/>
            <person name="Salamov A."/>
            <person name="Andreopoulos B."/>
            <person name="Baker S."/>
            <person name="Barry K."/>
            <person name="Bills G."/>
            <person name="Bluhm B."/>
            <person name="Cannon C."/>
            <person name="Castanera R."/>
            <person name="Culley D."/>
            <person name="Daum C."/>
            <person name="Ezra D."/>
            <person name="Gonzalez J."/>
            <person name="Henrissat B."/>
            <person name="Kuo A."/>
            <person name="Liang C."/>
            <person name="Lipzen A."/>
            <person name="Lutzoni F."/>
            <person name="Magnuson J."/>
            <person name="Mondo S."/>
            <person name="Nolan M."/>
            <person name="Ohm R."/>
            <person name="Pangilinan J."/>
            <person name="Park H.-J."/>
            <person name="Ramirez L."/>
            <person name="Alfaro M."/>
            <person name="Sun H."/>
            <person name="Tritt A."/>
            <person name="Yoshinaga Y."/>
            <person name="Zwiers L.-H."/>
            <person name="Turgeon B."/>
            <person name="Goodwin S."/>
            <person name="Spatafora J."/>
            <person name="Crous P."/>
            <person name="Grigoriev I."/>
        </authorList>
    </citation>
    <scope>NUCLEOTIDE SEQUENCE</scope>
    <source>
        <strain evidence="2">CBS 480.64</strain>
    </source>
</reference>
<feature type="region of interest" description="Disordered" evidence="1">
    <location>
        <begin position="262"/>
        <end position="283"/>
    </location>
</feature>
<sequence length="531" mass="57900">MDCRVVEYHPNLGNLMANTASIAPKHVAQLGGQNSASHHHAPIEEEEQQVQTVSETGCIDPMVLMMNQGNQVPPSDPSPQLGASQSMDSHEGDGFWIKLSAAMPEPDGTPPAEPSATEHIPAGHSGQATHSSVSCTPEAQAGQSQAPMPEFSGYSNGGHSAKATHHSVSRMPGTQAMQTQSPILNVSEYVNRDQLAQGSHYIMSYTPEIQAVQTQSVIQNVSNYNNRRQSAQATHHSARPGAQGVQSHYRIPNATEYIHGEQPAHANQHSASRTPAPQGVQSQPPIQNAAEYFHRGQSAEVYHSSVNYIFGVQPAQSQPTIQNFSEHFNRGQPAQVVTSQQPITNAAEYCNMGQPAQAIYPSVRCFQAAESQRPTLPVPRYANSPRSEESYRKLEREHPELYVLPAGTPGIGRNPSGLYAYLPLSKKYEVIPYAINPARTLASHPAIDTEIPTIGLPWLIAKYGQKPMPAEEEALDDNEKEKEKKGTAEQPANTGENSQATQSVETTTRLVNGAQRKIAIPRRRINRSRRQ</sequence>
<dbReference type="EMBL" id="MU005981">
    <property type="protein sequence ID" value="KAF2860492.1"/>
    <property type="molecule type" value="Genomic_DNA"/>
</dbReference>
<feature type="compositionally biased region" description="Polar residues" evidence="1">
    <location>
        <begin position="265"/>
        <end position="283"/>
    </location>
</feature>
<feature type="compositionally biased region" description="Basic and acidic residues" evidence="1">
    <location>
        <begin position="477"/>
        <end position="487"/>
    </location>
</feature>
<evidence type="ECO:0000313" key="2">
    <source>
        <dbReference type="EMBL" id="KAF2860492.1"/>
    </source>
</evidence>
<feature type="compositionally biased region" description="Polar residues" evidence="1">
    <location>
        <begin position="126"/>
        <end position="146"/>
    </location>
</feature>
<protein>
    <submittedName>
        <fullName evidence="2">Uncharacterized protein</fullName>
    </submittedName>
</protein>
<feature type="region of interest" description="Disordered" evidence="1">
    <location>
        <begin position="67"/>
        <end position="169"/>
    </location>
</feature>
<proteinExistence type="predicted"/>
<dbReference type="AlphaFoldDB" id="A0A6A7BZJ9"/>
<gene>
    <name evidence="2" type="ORF">K470DRAFT_270714</name>
</gene>
<keyword evidence="3" id="KW-1185">Reference proteome</keyword>